<gene>
    <name evidence="1" type="ORF">mRhiFer1_008091</name>
</gene>
<dbReference type="Proteomes" id="UP000585614">
    <property type="component" value="Unassembled WGS sequence"/>
</dbReference>
<evidence type="ECO:0000313" key="1">
    <source>
        <dbReference type="EMBL" id="KAF6339830.1"/>
    </source>
</evidence>
<dbReference type="EMBL" id="JACAGC010000010">
    <property type="protein sequence ID" value="KAF6339830.1"/>
    <property type="molecule type" value="Genomic_DNA"/>
</dbReference>
<organism evidence="1 2">
    <name type="scientific">Rhinolophus ferrumequinum</name>
    <name type="common">Greater horseshoe bat</name>
    <dbReference type="NCBI Taxonomy" id="59479"/>
    <lineage>
        <taxon>Eukaryota</taxon>
        <taxon>Metazoa</taxon>
        <taxon>Chordata</taxon>
        <taxon>Craniata</taxon>
        <taxon>Vertebrata</taxon>
        <taxon>Euteleostomi</taxon>
        <taxon>Mammalia</taxon>
        <taxon>Eutheria</taxon>
        <taxon>Laurasiatheria</taxon>
        <taxon>Chiroptera</taxon>
        <taxon>Yinpterochiroptera</taxon>
        <taxon>Rhinolophoidea</taxon>
        <taxon>Rhinolophidae</taxon>
        <taxon>Rhinolophinae</taxon>
        <taxon>Rhinolophus</taxon>
    </lineage>
</organism>
<accession>A0A7J7WRK9</accession>
<evidence type="ECO:0000313" key="2">
    <source>
        <dbReference type="Proteomes" id="UP000585614"/>
    </source>
</evidence>
<protein>
    <submittedName>
        <fullName evidence="1">Uncharacterized protein</fullName>
    </submittedName>
</protein>
<reference evidence="1 2" key="1">
    <citation type="journal article" date="2020" name="Nature">
        <title>Six reference-quality genomes reveal evolution of bat adaptations.</title>
        <authorList>
            <person name="Jebb D."/>
            <person name="Huang Z."/>
            <person name="Pippel M."/>
            <person name="Hughes G.M."/>
            <person name="Lavrichenko K."/>
            <person name="Devanna P."/>
            <person name="Winkler S."/>
            <person name="Jermiin L.S."/>
            <person name="Skirmuntt E.C."/>
            <person name="Katzourakis A."/>
            <person name="Burkitt-Gray L."/>
            <person name="Ray D.A."/>
            <person name="Sullivan K.A.M."/>
            <person name="Roscito J.G."/>
            <person name="Kirilenko B.M."/>
            <person name="Davalos L.M."/>
            <person name="Corthals A.P."/>
            <person name="Power M.L."/>
            <person name="Jones G."/>
            <person name="Ransome R.D."/>
            <person name="Dechmann D.K.N."/>
            <person name="Locatelli A.G."/>
            <person name="Puechmaille S.J."/>
            <person name="Fedrigo O."/>
            <person name="Jarvis E.D."/>
            <person name="Hiller M."/>
            <person name="Vernes S.C."/>
            <person name="Myers E.W."/>
            <person name="Teeling E.C."/>
        </authorList>
    </citation>
    <scope>NUCLEOTIDE SEQUENCE [LARGE SCALE GENOMIC DNA]</scope>
    <source>
        <strain evidence="1">MRhiFer1</strain>
        <tissue evidence="1">Lung</tissue>
    </source>
</reference>
<dbReference type="AlphaFoldDB" id="A0A7J7WRK9"/>
<proteinExistence type="predicted"/>
<name>A0A7J7WRK9_RHIFE</name>
<comment type="caution">
    <text evidence="1">The sequence shown here is derived from an EMBL/GenBank/DDBJ whole genome shotgun (WGS) entry which is preliminary data.</text>
</comment>
<sequence length="135" mass="14637">MSTLVHKGHAGGRGKKCVCVYTRVCVMGHCLPSLSVLVTGGFSSREGETSFPVYASGQGTQGVGLSQNATGHLGASLERVRVPGAPGLIRSLVQDDKVWLWPPPGLVLWWDITHLGGWFLTLRIEHHWGEDLPIR</sequence>